<feature type="region of interest" description="Disordered" evidence="1">
    <location>
        <begin position="1"/>
        <end position="80"/>
    </location>
</feature>
<feature type="compositionally biased region" description="Low complexity" evidence="1">
    <location>
        <begin position="11"/>
        <end position="20"/>
    </location>
</feature>
<sequence length="164" mass="17903">MGSGSARIDRVQQAQVRRAAPQGSKSEQDWHQLPQLSKDQGDDGGWSMTFSAAPTLQRPIRNPSSISGLDTTARTQAEEDPLQLEVTVTVVSAACVAAPPNSRGDGRPHWRRLGDYESAQSRPIKYHGYQTRKKQQNQGGPTGKARRCADLCYPQLPPTGPIAR</sequence>
<evidence type="ECO:0000256" key="1">
    <source>
        <dbReference type="SAM" id="MobiDB-lite"/>
    </source>
</evidence>
<feature type="compositionally biased region" description="Pro residues" evidence="1">
    <location>
        <begin position="155"/>
        <end position="164"/>
    </location>
</feature>
<name>A0A0C4DT87_MAGP6</name>
<evidence type="ECO:0000313" key="3">
    <source>
        <dbReference type="EnsemblFungi" id="MAPG_03147T0"/>
    </source>
</evidence>
<gene>
    <name evidence="2" type="ORF">MAPG_03147</name>
</gene>
<reference evidence="2" key="1">
    <citation type="submission" date="2010-05" db="EMBL/GenBank/DDBJ databases">
        <title>The Genome Sequence of Magnaporthe poae strain ATCC 64411.</title>
        <authorList>
            <consortium name="The Broad Institute Genome Sequencing Platform"/>
            <consortium name="Broad Institute Genome Sequencing Center for Infectious Disease"/>
            <person name="Ma L.-J."/>
            <person name="Dead R."/>
            <person name="Young S."/>
            <person name="Zeng Q."/>
            <person name="Koehrsen M."/>
            <person name="Alvarado L."/>
            <person name="Berlin A."/>
            <person name="Chapman S.B."/>
            <person name="Chen Z."/>
            <person name="Freedman E."/>
            <person name="Gellesch M."/>
            <person name="Goldberg J."/>
            <person name="Griggs A."/>
            <person name="Gujja S."/>
            <person name="Heilman E.R."/>
            <person name="Heiman D."/>
            <person name="Hepburn T."/>
            <person name="Howarth C."/>
            <person name="Jen D."/>
            <person name="Larson L."/>
            <person name="Mehta T."/>
            <person name="Neiman D."/>
            <person name="Pearson M."/>
            <person name="Roberts A."/>
            <person name="Saif S."/>
            <person name="Shea T."/>
            <person name="Shenoy N."/>
            <person name="Sisk P."/>
            <person name="Stolte C."/>
            <person name="Sykes S."/>
            <person name="Walk T."/>
            <person name="White J."/>
            <person name="Yandava C."/>
            <person name="Haas B."/>
            <person name="Nusbaum C."/>
            <person name="Birren B."/>
        </authorList>
    </citation>
    <scope>NUCLEOTIDE SEQUENCE</scope>
    <source>
        <strain evidence="2">ATCC 64411</strain>
    </source>
</reference>
<evidence type="ECO:0000313" key="2">
    <source>
        <dbReference type="EMBL" id="KLU84102.1"/>
    </source>
</evidence>
<feature type="region of interest" description="Disordered" evidence="1">
    <location>
        <begin position="98"/>
        <end position="164"/>
    </location>
</feature>
<dbReference type="Proteomes" id="UP000011715">
    <property type="component" value="Unassembled WGS sequence"/>
</dbReference>
<evidence type="ECO:0000313" key="4">
    <source>
        <dbReference type="Proteomes" id="UP000011715"/>
    </source>
</evidence>
<reference evidence="2" key="3">
    <citation type="submission" date="2011-03" db="EMBL/GenBank/DDBJ databases">
        <title>Annotation of Magnaporthe poae ATCC 64411.</title>
        <authorList>
            <person name="Ma L.-J."/>
            <person name="Dead R."/>
            <person name="Young S.K."/>
            <person name="Zeng Q."/>
            <person name="Gargeya S."/>
            <person name="Fitzgerald M."/>
            <person name="Haas B."/>
            <person name="Abouelleil A."/>
            <person name="Alvarado L."/>
            <person name="Arachchi H.M."/>
            <person name="Berlin A."/>
            <person name="Brown A."/>
            <person name="Chapman S.B."/>
            <person name="Chen Z."/>
            <person name="Dunbar C."/>
            <person name="Freedman E."/>
            <person name="Gearin G."/>
            <person name="Gellesch M."/>
            <person name="Goldberg J."/>
            <person name="Griggs A."/>
            <person name="Gujja S."/>
            <person name="Heiman D."/>
            <person name="Howarth C."/>
            <person name="Larson L."/>
            <person name="Lui A."/>
            <person name="MacDonald P.J.P."/>
            <person name="Mehta T."/>
            <person name="Montmayeur A."/>
            <person name="Murphy C."/>
            <person name="Neiman D."/>
            <person name="Pearson M."/>
            <person name="Priest M."/>
            <person name="Roberts A."/>
            <person name="Saif S."/>
            <person name="Shea T."/>
            <person name="Shenoy N."/>
            <person name="Sisk P."/>
            <person name="Stolte C."/>
            <person name="Sykes S."/>
            <person name="Yandava C."/>
            <person name="Wortman J."/>
            <person name="Nusbaum C."/>
            <person name="Birren B."/>
        </authorList>
    </citation>
    <scope>NUCLEOTIDE SEQUENCE</scope>
    <source>
        <strain evidence="2">ATCC 64411</strain>
    </source>
</reference>
<feature type="compositionally biased region" description="Basic and acidic residues" evidence="1">
    <location>
        <begin position="104"/>
        <end position="115"/>
    </location>
</feature>
<reference evidence="3" key="5">
    <citation type="submission" date="2015-06" db="UniProtKB">
        <authorList>
            <consortium name="EnsemblFungi"/>
        </authorList>
    </citation>
    <scope>IDENTIFICATION</scope>
    <source>
        <strain evidence="3">ATCC 64411</strain>
    </source>
</reference>
<proteinExistence type="predicted"/>
<dbReference type="VEuPathDB" id="FungiDB:MAPG_03147"/>
<organism evidence="3 4">
    <name type="scientific">Magnaporthiopsis poae (strain ATCC 64411 / 73-15)</name>
    <name type="common">Kentucky bluegrass fungus</name>
    <name type="synonym">Magnaporthe poae</name>
    <dbReference type="NCBI Taxonomy" id="644358"/>
    <lineage>
        <taxon>Eukaryota</taxon>
        <taxon>Fungi</taxon>
        <taxon>Dikarya</taxon>
        <taxon>Ascomycota</taxon>
        <taxon>Pezizomycotina</taxon>
        <taxon>Sordariomycetes</taxon>
        <taxon>Sordariomycetidae</taxon>
        <taxon>Magnaporthales</taxon>
        <taxon>Magnaporthaceae</taxon>
        <taxon>Magnaporthiopsis</taxon>
    </lineage>
</organism>
<reference evidence="3" key="4">
    <citation type="journal article" date="2015" name="G3 (Bethesda)">
        <title>Genome sequences of three phytopathogenic species of the Magnaporthaceae family of fungi.</title>
        <authorList>
            <person name="Okagaki L.H."/>
            <person name="Nunes C.C."/>
            <person name="Sailsbery J."/>
            <person name="Clay B."/>
            <person name="Brown D."/>
            <person name="John T."/>
            <person name="Oh Y."/>
            <person name="Young N."/>
            <person name="Fitzgerald M."/>
            <person name="Haas B.J."/>
            <person name="Zeng Q."/>
            <person name="Young S."/>
            <person name="Adiconis X."/>
            <person name="Fan L."/>
            <person name="Levin J.Z."/>
            <person name="Mitchell T.K."/>
            <person name="Okubara P.A."/>
            <person name="Farman M.L."/>
            <person name="Kohn L.M."/>
            <person name="Birren B."/>
            <person name="Ma L.-J."/>
            <person name="Dean R.A."/>
        </authorList>
    </citation>
    <scope>NUCLEOTIDE SEQUENCE</scope>
    <source>
        <strain evidence="3">ATCC 64411 / 73-15</strain>
    </source>
</reference>
<dbReference type="AlphaFoldDB" id="A0A0C4DT87"/>
<dbReference type="EMBL" id="GL876967">
    <property type="protein sequence ID" value="KLU84102.1"/>
    <property type="molecule type" value="Genomic_DNA"/>
</dbReference>
<feature type="compositionally biased region" description="Polar residues" evidence="1">
    <location>
        <begin position="62"/>
        <end position="75"/>
    </location>
</feature>
<protein>
    <submittedName>
        <fullName evidence="2 3">Uncharacterized protein</fullName>
    </submittedName>
</protein>
<dbReference type="EnsemblFungi" id="MAPG_03147T0">
    <property type="protein sequence ID" value="MAPG_03147T0"/>
    <property type="gene ID" value="MAPG_03147"/>
</dbReference>
<reference evidence="4" key="2">
    <citation type="submission" date="2010-05" db="EMBL/GenBank/DDBJ databases">
        <title>The genome sequence of Magnaporthe poae strain ATCC 64411.</title>
        <authorList>
            <person name="Ma L.-J."/>
            <person name="Dead R."/>
            <person name="Young S."/>
            <person name="Zeng Q."/>
            <person name="Koehrsen M."/>
            <person name="Alvarado L."/>
            <person name="Berlin A."/>
            <person name="Chapman S.B."/>
            <person name="Chen Z."/>
            <person name="Freedman E."/>
            <person name="Gellesch M."/>
            <person name="Goldberg J."/>
            <person name="Griggs A."/>
            <person name="Gujja S."/>
            <person name="Heilman E.R."/>
            <person name="Heiman D."/>
            <person name="Hepburn T."/>
            <person name="Howarth C."/>
            <person name="Jen D."/>
            <person name="Larson L."/>
            <person name="Mehta T."/>
            <person name="Neiman D."/>
            <person name="Pearson M."/>
            <person name="Roberts A."/>
            <person name="Saif S."/>
            <person name="Shea T."/>
            <person name="Shenoy N."/>
            <person name="Sisk P."/>
            <person name="Stolte C."/>
            <person name="Sykes S."/>
            <person name="Walk T."/>
            <person name="White J."/>
            <person name="Yandava C."/>
            <person name="Haas B."/>
            <person name="Nusbaum C."/>
            <person name="Birren B."/>
        </authorList>
    </citation>
    <scope>NUCLEOTIDE SEQUENCE [LARGE SCALE GENOMIC DNA]</scope>
    <source>
        <strain evidence="4">ATCC 64411 / 73-15</strain>
    </source>
</reference>
<dbReference type="EMBL" id="ADBL01000766">
    <property type="status" value="NOT_ANNOTATED_CDS"/>
    <property type="molecule type" value="Genomic_DNA"/>
</dbReference>
<accession>A0A0C4DT87</accession>
<keyword evidence="4" id="KW-1185">Reference proteome</keyword>